<accession>A0ABT5RWA6</accession>
<feature type="domain" description="Beta-lactamase-related" evidence="1">
    <location>
        <begin position="11"/>
        <end position="359"/>
    </location>
</feature>
<sequence length="376" mass="40771">MSPNFAALLALLHDGVREGRIAGAVALAEHAGQTLHLESTGWLDASRSQTMPLDARFWIASMTKPVTTVAALTLVEQGHLQLSDAVTAHLPELHNQRLVDGSEPPSPMTVLDLMRHTTGLTYGFMGGDAVRSAYVQAKAIDYSQSNADMVSKLARLPLLHEPGTVFEYSMATDVLGRVVEACTGQPLGEVMRERIFAPLGMESTGFEVRSDAAHLIARPLPHESFDLAPPPQGARWQSGGAGLWSTARDYAHFARMLLDDGCFEGRQVLQASTVRQMRKNHLPEAVHYGEHTENLGSVAPLPKNGRGFGLGLSVRLRDAAGQPPGHVGDFSWPGFSGTNFWCDPATGQVVVVMMQAPSQRLYYRDAARHAVYAEKS</sequence>
<dbReference type="Proteomes" id="UP001148932">
    <property type="component" value="Unassembled WGS sequence"/>
</dbReference>
<evidence type="ECO:0000313" key="2">
    <source>
        <dbReference type="EMBL" id="MDD2177987.1"/>
    </source>
</evidence>
<dbReference type="EMBL" id="JAPCKI010000005">
    <property type="protein sequence ID" value="MDD2177987.1"/>
    <property type="molecule type" value="Genomic_DNA"/>
</dbReference>
<name>A0ABT5RWA6_9BURK</name>
<dbReference type="PANTHER" id="PTHR43283:SF3">
    <property type="entry name" value="BETA-LACTAMASE FAMILY PROTEIN (AFU_ORTHOLOGUE AFUA_5G07500)"/>
    <property type="match status" value="1"/>
</dbReference>
<dbReference type="Pfam" id="PF00144">
    <property type="entry name" value="Beta-lactamase"/>
    <property type="match status" value="1"/>
</dbReference>
<keyword evidence="3" id="KW-1185">Reference proteome</keyword>
<dbReference type="Gene3D" id="3.40.710.10">
    <property type="entry name" value="DD-peptidase/beta-lactamase superfamily"/>
    <property type="match status" value="1"/>
</dbReference>
<reference evidence="2" key="1">
    <citation type="submission" date="2022-10" db="EMBL/GenBank/DDBJ databases">
        <title>Description of microaerobic benzene degrading bacteria.</title>
        <authorList>
            <person name="Bedics A."/>
            <person name="Tancsics A."/>
            <person name="Banerjee S."/>
        </authorList>
    </citation>
    <scope>NUCLEOTIDE SEQUENCE</scope>
    <source>
        <strain evidence="2">D2M1</strain>
    </source>
</reference>
<comment type="caution">
    <text evidence="2">The sequence shown here is derived from an EMBL/GenBank/DDBJ whole genome shotgun (WGS) entry which is preliminary data.</text>
</comment>
<dbReference type="InterPro" id="IPR012338">
    <property type="entry name" value="Beta-lactam/transpept-like"/>
</dbReference>
<evidence type="ECO:0000259" key="1">
    <source>
        <dbReference type="Pfam" id="PF00144"/>
    </source>
</evidence>
<dbReference type="RefSeq" id="WP_274110236.1">
    <property type="nucleotide sequence ID" value="NZ_JAPCKI010000005.1"/>
</dbReference>
<evidence type="ECO:0000313" key="3">
    <source>
        <dbReference type="Proteomes" id="UP001148932"/>
    </source>
</evidence>
<dbReference type="PANTHER" id="PTHR43283">
    <property type="entry name" value="BETA-LACTAMASE-RELATED"/>
    <property type="match status" value="1"/>
</dbReference>
<protein>
    <submittedName>
        <fullName evidence="2">Beta-lactamase family protein</fullName>
    </submittedName>
</protein>
<dbReference type="SUPFAM" id="SSF56601">
    <property type="entry name" value="beta-lactamase/transpeptidase-like"/>
    <property type="match status" value="1"/>
</dbReference>
<organism evidence="2 3">
    <name type="scientific">Acidovorax benzenivorans</name>
    <dbReference type="NCBI Taxonomy" id="2987520"/>
    <lineage>
        <taxon>Bacteria</taxon>
        <taxon>Pseudomonadati</taxon>
        <taxon>Pseudomonadota</taxon>
        <taxon>Betaproteobacteria</taxon>
        <taxon>Burkholderiales</taxon>
        <taxon>Comamonadaceae</taxon>
        <taxon>Acidovorax</taxon>
    </lineage>
</organism>
<proteinExistence type="predicted"/>
<dbReference type="InterPro" id="IPR001466">
    <property type="entry name" value="Beta-lactam-related"/>
</dbReference>
<dbReference type="InterPro" id="IPR050789">
    <property type="entry name" value="Diverse_Enzym_Activities"/>
</dbReference>
<gene>
    <name evidence="2" type="ORF">OIN59_11130</name>
</gene>